<dbReference type="GO" id="GO:0016706">
    <property type="term" value="F:2-oxoglutarate-dependent dioxygenase activity"/>
    <property type="evidence" value="ECO:0007669"/>
    <property type="project" value="UniProtKB-ARBA"/>
</dbReference>
<dbReference type="RefSeq" id="WP_167223341.1">
    <property type="nucleotide sequence ID" value="NZ_JAAQPH010000005.1"/>
</dbReference>
<sequence>MAALSAEEIARYRRDGVLIPDHRVPAGRLAELRAALDEVLANNPDRRPEQLVSAHVSGTNKEGVRGHAAFLEIARDPDILDLVGQLIGQDIALWGCHIFCKPGGDGLEVPWHQDGHYWPIRPLATCTAWLALDDSTVANGCLRVIPGSQVSKTLHAHLREDRADLALNRAIDPALMDEAEAMDVELEAGQLSLHDVHIIHGSNPNRSDRRRAGVAIRFMPTTSHFDRGLFKPGAETGLHIDFATRPLWLLRGIDRCGRNDFTIGHDESVTA</sequence>
<gene>
    <name evidence="2" type="ORF">HBA54_08310</name>
</gene>
<dbReference type="EMBL" id="JAAQPH010000005">
    <property type="protein sequence ID" value="NIA68592.1"/>
    <property type="molecule type" value="Genomic_DNA"/>
</dbReference>
<keyword evidence="3" id="KW-1185">Reference proteome</keyword>
<dbReference type="GO" id="GO:0005506">
    <property type="term" value="F:iron ion binding"/>
    <property type="evidence" value="ECO:0007669"/>
    <property type="project" value="UniProtKB-ARBA"/>
</dbReference>
<dbReference type="SUPFAM" id="SSF51197">
    <property type="entry name" value="Clavaminate synthase-like"/>
    <property type="match status" value="1"/>
</dbReference>
<proteinExistence type="predicted"/>
<reference evidence="2" key="1">
    <citation type="submission" date="2020-03" db="EMBL/GenBank/DDBJ databases">
        <title>Genome of Pelagibius litoralis DSM 21314T.</title>
        <authorList>
            <person name="Wang G."/>
        </authorList>
    </citation>
    <scope>NUCLEOTIDE SEQUENCE</scope>
    <source>
        <strain evidence="2">DSM 21314</strain>
    </source>
</reference>
<dbReference type="PANTHER" id="PTHR20883:SF48">
    <property type="entry name" value="ECTOINE DIOXYGENASE"/>
    <property type="match status" value="1"/>
</dbReference>
<dbReference type="Pfam" id="PF05721">
    <property type="entry name" value="PhyH"/>
    <property type="match status" value="1"/>
</dbReference>
<name>A0A967C8C9_9PROT</name>
<dbReference type="Gene3D" id="2.60.120.620">
    <property type="entry name" value="q2cbj1_9rhob like domain"/>
    <property type="match status" value="1"/>
</dbReference>
<dbReference type="InterPro" id="IPR008775">
    <property type="entry name" value="Phytyl_CoA_dOase-like"/>
</dbReference>
<evidence type="ECO:0000313" key="2">
    <source>
        <dbReference type="EMBL" id="NIA68592.1"/>
    </source>
</evidence>
<comment type="cofactor">
    <cofactor evidence="1">
        <name>Fe(2+)</name>
        <dbReference type="ChEBI" id="CHEBI:29033"/>
    </cofactor>
</comment>
<comment type="caution">
    <text evidence="2">The sequence shown here is derived from an EMBL/GenBank/DDBJ whole genome shotgun (WGS) entry which is preliminary data.</text>
</comment>
<accession>A0A967C8C9</accession>
<evidence type="ECO:0000313" key="3">
    <source>
        <dbReference type="Proteomes" id="UP000761264"/>
    </source>
</evidence>
<keyword evidence="2" id="KW-0223">Dioxygenase</keyword>
<dbReference type="Proteomes" id="UP000761264">
    <property type="component" value="Unassembled WGS sequence"/>
</dbReference>
<dbReference type="AlphaFoldDB" id="A0A967C8C9"/>
<organism evidence="2 3">
    <name type="scientific">Pelagibius litoralis</name>
    <dbReference type="NCBI Taxonomy" id="374515"/>
    <lineage>
        <taxon>Bacteria</taxon>
        <taxon>Pseudomonadati</taxon>
        <taxon>Pseudomonadota</taxon>
        <taxon>Alphaproteobacteria</taxon>
        <taxon>Rhodospirillales</taxon>
        <taxon>Rhodovibrionaceae</taxon>
        <taxon>Pelagibius</taxon>
    </lineage>
</organism>
<keyword evidence="2" id="KW-0560">Oxidoreductase</keyword>
<evidence type="ECO:0000256" key="1">
    <source>
        <dbReference type="ARBA" id="ARBA00001954"/>
    </source>
</evidence>
<protein>
    <submittedName>
        <fullName evidence="2">Phytanoyl-CoA dioxygenase family protein</fullName>
    </submittedName>
</protein>
<dbReference type="PANTHER" id="PTHR20883">
    <property type="entry name" value="PHYTANOYL-COA DIOXYGENASE DOMAIN CONTAINING 1"/>
    <property type="match status" value="1"/>
</dbReference>